<sequence length="369" mass="42312">MDRLDKFHLVQDEYRKLDAQWLRLHVVILSLLAALVMLAEIAMYFILNTDNLITSSPQVYLLKYLLFPTACDGSCVVLAWWAVNTPRLSEKAKRYVLSLAFSLAAFVLSFVHETFLNAYSGFAIPVILTAFYRDVRLTSVTAGTCVLLQLISAFFIHWDLDKVYGADYYAEILVALLILVFVYIICFVIIRFDNKRHLIILKNEQERRRLQRELLTDDLTGIYNKVALRDFLEHLDEREKIANFHIVMMDIDDFKRVNDTLGHLQGDIALRIVGKAIHNHCSINTAFRFGGDEFCLLFENMSSDEVVSRIQSMQRDYLAQTRLEVAQPITLSAGIATGRKGESASQLLERADQALYRAKEQRNAIYLAP</sequence>
<dbReference type="GO" id="GO:0052621">
    <property type="term" value="F:diguanylate cyclase activity"/>
    <property type="evidence" value="ECO:0007669"/>
    <property type="project" value="TreeGrafter"/>
</dbReference>
<organism evidence="3 4">
    <name type="scientific">Luoshenia tenuis</name>
    <dbReference type="NCBI Taxonomy" id="2763654"/>
    <lineage>
        <taxon>Bacteria</taxon>
        <taxon>Bacillati</taxon>
        <taxon>Bacillota</taxon>
        <taxon>Clostridia</taxon>
        <taxon>Christensenellales</taxon>
        <taxon>Christensenellaceae</taxon>
        <taxon>Luoshenia</taxon>
    </lineage>
</organism>
<evidence type="ECO:0000313" key="4">
    <source>
        <dbReference type="Proteomes" id="UP000654279"/>
    </source>
</evidence>
<proteinExistence type="predicted"/>
<feature type="transmembrane region" description="Helical" evidence="1">
    <location>
        <begin position="21"/>
        <end position="47"/>
    </location>
</feature>
<keyword evidence="1" id="KW-1133">Transmembrane helix</keyword>
<dbReference type="InterPro" id="IPR050469">
    <property type="entry name" value="Diguanylate_Cyclase"/>
</dbReference>
<feature type="transmembrane region" description="Helical" evidence="1">
    <location>
        <begin position="172"/>
        <end position="192"/>
    </location>
</feature>
<dbReference type="CDD" id="cd01949">
    <property type="entry name" value="GGDEF"/>
    <property type="match status" value="1"/>
</dbReference>
<evidence type="ECO:0000313" key="3">
    <source>
        <dbReference type="EMBL" id="MBC8528539.1"/>
    </source>
</evidence>
<keyword evidence="4" id="KW-1185">Reference proteome</keyword>
<dbReference type="PANTHER" id="PTHR45138:SF9">
    <property type="entry name" value="DIGUANYLATE CYCLASE DGCM-RELATED"/>
    <property type="match status" value="1"/>
</dbReference>
<dbReference type="AlphaFoldDB" id="A0A926D040"/>
<dbReference type="InterPro" id="IPR043128">
    <property type="entry name" value="Rev_trsase/Diguanyl_cyclase"/>
</dbReference>
<feature type="domain" description="GGDEF" evidence="2">
    <location>
        <begin position="242"/>
        <end position="369"/>
    </location>
</feature>
<comment type="caution">
    <text evidence="3">The sequence shown here is derived from an EMBL/GenBank/DDBJ whole genome shotgun (WGS) entry which is preliminary data.</text>
</comment>
<evidence type="ECO:0000259" key="2">
    <source>
        <dbReference type="PROSITE" id="PS50887"/>
    </source>
</evidence>
<name>A0A926D040_9FIRM</name>
<keyword evidence="1" id="KW-0472">Membrane</keyword>
<feature type="transmembrane region" description="Helical" evidence="1">
    <location>
        <begin position="142"/>
        <end position="160"/>
    </location>
</feature>
<dbReference type="InterPro" id="IPR029787">
    <property type="entry name" value="Nucleotide_cyclase"/>
</dbReference>
<dbReference type="Proteomes" id="UP000654279">
    <property type="component" value="Unassembled WGS sequence"/>
</dbReference>
<dbReference type="InterPro" id="IPR000160">
    <property type="entry name" value="GGDEF_dom"/>
</dbReference>
<dbReference type="NCBIfam" id="TIGR00254">
    <property type="entry name" value="GGDEF"/>
    <property type="match status" value="1"/>
</dbReference>
<keyword evidence="1" id="KW-0812">Transmembrane</keyword>
<accession>A0A926D040</accession>
<dbReference type="GO" id="GO:0043709">
    <property type="term" value="P:cell adhesion involved in single-species biofilm formation"/>
    <property type="evidence" value="ECO:0007669"/>
    <property type="project" value="TreeGrafter"/>
</dbReference>
<reference evidence="3" key="1">
    <citation type="submission" date="2020-08" db="EMBL/GenBank/DDBJ databases">
        <title>Genome public.</title>
        <authorList>
            <person name="Liu C."/>
            <person name="Sun Q."/>
        </authorList>
    </citation>
    <scope>NUCLEOTIDE SEQUENCE</scope>
    <source>
        <strain evidence="3">NSJ-44</strain>
    </source>
</reference>
<dbReference type="PROSITE" id="PS50887">
    <property type="entry name" value="GGDEF"/>
    <property type="match status" value="1"/>
</dbReference>
<dbReference type="EMBL" id="JACRSO010000001">
    <property type="protein sequence ID" value="MBC8528539.1"/>
    <property type="molecule type" value="Genomic_DNA"/>
</dbReference>
<dbReference type="PANTHER" id="PTHR45138">
    <property type="entry name" value="REGULATORY COMPONENTS OF SENSORY TRANSDUCTION SYSTEM"/>
    <property type="match status" value="1"/>
</dbReference>
<dbReference type="SMART" id="SM00267">
    <property type="entry name" value="GGDEF"/>
    <property type="match status" value="1"/>
</dbReference>
<protein>
    <submittedName>
        <fullName evidence="3">Diguanylate cyclase</fullName>
    </submittedName>
</protein>
<feature type="transmembrane region" description="Helical" evidence="1">
    <location>
        <begin position="95"/>
        <end position="112"/>
    </location>
</feature>
<dbReference type="RefSeq" id="WP_249284530.1">
    <property type="nucleotide sequence ID" value="NZ_JACRSO010000001.1"/>
</dbReference>
<gene>
    <name evidence="3" type="ORF">H8699_03690</name>
</gene>
<feature type="transmembrane region" description="Helical" evidence="1">
    <location>
        <begin position="118"/>
        <end position="135"/>
    </location>
</feature>
<dbReference type="Pfam" id="PF00990">
    <property type="entry name" value="GGDEF"/>
    <property type="match status" value="1"/>
</dbReference>
<dbReference type="Gene3D" id="3.30.70.270">
    <property type="match status" value="1"/>
</dbReference>
<dbReference type="SUPFAM" id="SSF55073">
    <property type="entry name" value="Nucleotide cyclase"/>
    <property type="match status" value="1"/>
</dbReference>
<feature type="transmembrane region" description="Helical" evidence="1">
    <location>
        <begin position="59"/>
        <end position="83"/>
    </location>
</feature>
<dbReference type="GO" id="GO:1902201">
    <property type="term" value="P:negative regulation of bacterial-type flagellum-dependent cell motility"/>
    <property type="evidence" value="ECO:0007669"/>
    <property type="project" value="TreeGrafter"/>
</dbReference>
<dbReference type="GO" id="GO:0005886">
    <property type="term" value="C:plasma membrane"/>
    <property type="evidence" value="ECO:0007669"/>
    <property type="project" value="TreeGrafter"/>
</dbReference>
<evidence type="ECO:0000256" key="1">
    <source>
        <dbReference type="SAM" id="Phobius"/>
    </source>
</evidence>